<keyword evidence="3" id="KW-1185">Reference proteome</keyword>
<sequence>MGEAIGGAGGDPRLRLRVGDAMRAERADEDAEQAVQRGEGE</sequence>
<evidence type="ECO:0000256" key="1">
    <source>
        <dbReference type="SAM" id="MobiDB-lite"/>
    </source>
</evidence>
<evidence type="ECO:0000313" key="3">
    <source>
        <dbReference type="Proteomes" id="UP001595615"/>
    </source>
</evidence>
<evidence type="ECO:0000313" key="2">
    <source>
        <dbReference type="EMBL" id="MFC3712634.1"/>
    </source>
</evidence>
<dbReference type="RefSeq" id="WP_380859893.1">
    <property type="nucleotide sequence ID" value="NZ_JBHRXV010000006.1"/>
</dbReference>
<organism evidence="2 3">
    <name type="scientific">Sphingoaurantiacus capsulatus</name>
    <dbReference type="NCBI Taxonomy" id="1771310"/>
    <lineage>
        <taxon>Bacteria</taxon>
        <taxon>Pseudomonadati</taxon>
        <taxon>Pseudomonadota</taxon>
        <taxon>Alphaproteobacteria</taxon>
        <taxon>Sphingomonadales</taxon>
        <taxon>Sphingosinicellaceae</taxon>
        <taxon>Sphingoaurantiacus</taxon>
    </lineage>
</organism>
<comment type="caution">
    <text evidence="2">The sequence shown here is derived from an EMBL/GenBank/DDBJ whole genome shotgun (WGS) entry which is preliminary data.</text>
</comment>
<dbReference type="Proteomes" id="UP001595615">
    <property type="component" value="Unassembled WGS sequence"/>
</dbReference>
<accession>A0ABV7XDC6</accession>
<dbReference type="EMBL" id="JBHRXV010000006">
    <property type="protein sequence ID" value="MFC3712634.1"/>
    <property type="molecule type" value="Genomic_DNA"/>
</dbReference>
<proteinExistence type="predicted"/>
<protein>
    <submittedName>
        <fullName evidence="2">Uncharacterized protein</fullName>
    </submittedName>
</protein>
<gene>
    <name evidence="2" type="ORF">ACFOMD_08635</name>
</gene>
<feature type="compositionally biased region" description="Basic and acidic residues" evidence="1">
    <location>
        <begin position="12"/>
        <end position="26"/>
    </location>
</feature>
<feature type="compositionally biased region" description="Gly residues" evidence="1">
    <location>
        <begin position="1"/>
        <end position="10"/>
    </location>
</feature>
<feature type="region of interest" description="Disordered" evidence="1">
    <location>
        <begin position="1"/>
        <end position="41"/>
    </location>
</feature>
<reference evidence="3" key="1">
    <citation type="journal article" date="2019" name="Int. J. Syst. Evol. Microbiol.">
        <title>The Global Catalogue of Microorganisms (GCM) 10K type strain sequencing project: providing services to taxonomists for standard genome sequencing and annotation.</title>
        <authorList>
            <consortium name="The Broad Institute Genomics Platform"/>
            <consortium name="The Broad Institute Genome Sequencing Center for Infectious Disease"/>
            <person name="Wu L."/>
            <person name="Ma J."/>
        </authorList>
    </citation>
    <scope>NUCLEOTIDE SEQUENCE [LARGE SCALE GENOMIC DNA]</scope>
    <source>
        <strain evidence="3">KCTC 42644</strain>
    </source>
</reference>
<name>A0ABV7XDC6_9SPHN</name>